<keyword evidence="3" id="KW-1185">Reference proteome</keyword>
<dbReference type="RefSeq" id="WP_091987640.1">
    <property type="nucleotide sequence ID" value="NZ_FOLO01000035.1"/>
</dbReference>
<sequence length="165" mass="19039">MRILFTALIFLFLTGCASTNKRNNLAQVVEDYFIIYSERNDFEGLMSFYANNAQFEDMIYGNSLKNKAEIRNFLAWDKGEFKVLSTEQALTVTKQVLGDKTAVTEGFFHAFSYDGKKLGPWLFIIVQEFDSNNKIIKQVDWINYTPRSNFLGGKNINDKLKNKSQ</sequence>
<protein>
    <recommendedName>
        <fullName evidence="4">SnoaL-like domain-containing protein</fullName>
    </recommendedName>
</protein>
<dbReference type="EMBL" id="FOLO01000035">
    <property type="protein sequence ID" value="SFD13434.1"/>
    <property type="molecule type" value="Genomic_DNA"/>
</dbReference>
<evidence type="ECO:0000256" key="1">
    <source>
        <dbReference type="SAM" id="SignalP"/>
    </source>
</evidence>
<dbReference type="PROSITE" id="PS51257">
    <property type="entry name" value="PROKAR_LIPOPROTEIN"/>
    <property type="match status" value="1"/>
</dbReference>
<dbReference type="SUPFAM" id="SSF54427">
    <property type="entry name" value="NTF2-like"/>
    <property type="match status" value="1"/>
</dbReference>
<dbReference type="InterPro" id="IPR032710">
    <property type="entry name" value="NTF2-like_dom_sf"/>
</dbReference>
<accession>A0A1I1PU19</accession>
<dbReference type="Proteomes" id="UP000198862">
    <property type="component" value="Unassembled WGS sequence"/>
</dbReference>
<dbReference type="AlphaFoldDB" id="A0A1I1PU19"/>
<evidence type="ECO:0000313" key="3">
    <source>
        <dbReference type="Proteomes" id="UP000198862"/>
    </source>
</evidence>
<name>A0A1I1PU19_9GAMM</name>
<feature type="signal peptide" evidence="1">
    <location>
        <begin position="1"/>
        <end position="17"/>
    </location>
</feature>
<evidence type="ECO:0008006" key="4">
    <source>
        <dbReference type="Google" id="ProtNLM"/>
    </source>
</evidence>
<gene>
    <name evidence="2" type="ORF">SAMN02745724_03593</name>
</gene>
<dbReference type="Gene3D" id="3.10.450.50">
    <property type="match status" value="1"/>
</dbReference>
<feature type="chain" id="PRO_5011652461" description="SnoaL-like domain-containing protein" evidence="1">
    <location>
        <begin position="18"/>
        <end position="165"/>
    </location>
</feature>
<reference evidence="2 3" key="1">
    <citation type="submission" date="2016-10" db="EMBL/GenBank/DDBJ databases">
        <authorList>
            <person name="de Groot N.N."/>
        </authorList>
    </citation>
    <scope>NUCLEOTIDE SEQUENCE [LARGE SCALE GENOMIC DNA]</scope>
    <source>
        <strain evidence="2 3">DSM 6059</strain>
    </source>
</reference>
<keyword evidence="1" id="KW-0732">Signal</keyword>
<evidence type="ECO:0000313" key="2">
    <source>
        <dbReference type="EMBL" id="SFD13434.1"/>
    </source>
</evidence>
<proteinExistence type="predicted"/>
<dbReference type="OrthoDB" id="1452216at2"/>
<organism evidence="2 3">
    <name type="scientific">Pseudoalteromonas denitrificans DSM 6059</name>
    <dbReference type="NCBI Taxonomy" id="1123010"/>
    <lineage>
        <taxon>Bacteria</taxon>
        <taxon>Pseudomonadati</taxon>
        <taxon>Pseudomonadota</taxon>
        <taxon>Gammaproteobacteria</taxon>
        <taxon>Alteromonadales</taxon>
        <taxon>Pseudoalteromonadaceae</taxon>
        <taxon>Pseudoalteromonas</taxon>
    </lineage>
</organism>
<dbReference type="STRING" id="1123010.SAMN02745724_03593"/>